<gene>
    <name evidence="1" type="ORF">Pint_13114</name>
</gene>
<proteinExistence type="predicted"/>
<dbReference type="EMBL" id="CM047743">
    <property type="protein sequence ID" value="KAJ0031783.1"/>
    <property type="molecule type" value="Genomic_DNA"/>
</dbReference>
<comment type="caution">
    <text evidence="1">The sequence shown here is derived from an EMBL/GenBank/DDBJ whole genome shotgun (WGS) entry which is preliminary data.</text>
</comment>
<evidence type="ECO:0000313" key="2">
    <source>
        <dbReference type="Proteomes" id="UP001163603"/>
    </source>
</evidence>
<dbReference type="Proteomes" id="UP001163603">
    <property type="component" value="Chromosome 8"/>
</dbReference>
<keyword evidence="2" id="KW-1185">Reference proteome</keyword>
<sequence length="198" mass="22083">MASSSWVEELRFTQLKIPLSIHESIQVMPAGPTPAAPGDSLYLSNLDDIVGARVFTPTIYFYRLEDSIRPVMETLRQALANVLVPYYPLSGRIRETHNGKLEVFFGPEQGALMIEAHCEMALDDLGDLTVPNPAWAPLIYKFPNEEPYKIIDMPLVIAQVTLFSCGGFSLGLRLCHCICDGFGAMQFLNAWACHCKSW</sequence>
<reference evidence="2" key="1">
    <citation type="journal article" date="2023" name="G3 (Bethesda)">
        <title>Genome assembly and association tests identify interacting loci associated with vigor, precocity, and sex in interspecific pistachio rootstocks.</title>
        <authorList>
            <person name="Palmer W."/>
            <person name="Jacygrad E."/>
            <person name="Sagayaradj S."/>
            <person name="Cavanaugh K."/>
            <person name="Han R."/>
            <person name="Bertier L."/>
            <person name="Beede B."/>
            <person name="Kafkas S."/>
            <person name="Golino D."/>
            <person name="Preece J."/>
            <person name="Michelmore R."/>
        </authorList>
    </citation>
    <scope>NUCLEOTIDE SEQUENCE [LARGE SCALE GENOMIC DNA]</scope>
</reference>
<evidence type="ECO:0000313" key="1">
    <source>
        <dbReference type="EMBL" id="KAJ0031783.1"/>
    </source>
</evidence>
<name>A0ACC0YCK8_9ROSI</name>
<accession>A0ACC0YCK8</accession>
<organism evidence="1 2">
    <name type="scientific">Pistacia integerrima</name>
    <dbReference type="NCBI Taxonomy" id="434235"/>
    <lineage>
        <taxon>Eukaryota</taxon>
        <taxon>Viridiplantae</taxon>
        <taxon>Streptophyta</taxon>
        <taxon>Embryophyta</taxon>
        <taxon>Tracheophyta</taxon>
        <taxon>Spermatophyta</taxon>
        <taxon>Magnoliopsida</taxon>
        <taxon>eudicotyledons</taxon>
        <taxon>Gunneridae</taxon>
        <taxon>Pentapetalae</taxon>
        <taxon>rosids</taxon>
        <taxon>malvids</taxon>
        <taxon>Sapindales</taxon>
        <taxon>Anacardiaceae</taxon>
        <taxon>Pistacia</taxon>
    </lineage>
</organism>
<protein>
    <submittedName>
        <fullName evidence="1">Uncharacterized protein</fullName>
    </submittedName>
</protein>